<dbReference type="RefSeq" id="WP_347920938.1">
    <property type="nucleotide sequence ID" value="NZ_JBDXMX010000004.1"/>
</dbReference>
<proteinExistence type="inferred from homology"/>
<sequence>MTDRQLQLVEGQEADEGIHNVAGQVAQAFDPARLTQARHLAELTKRSLAAEVGVSAAAVGQWEAGMAPPRSDHVRRLAEVLQVPVGFFASGRRYQRLDTADAHFRSLRSTPAALRAKAIAFTEQVWELTYALERRVRLPDVDLPGFSGGEVEPDGYAGDPRAAAQYLRRHWGLGSGRIPRLVRTMEQHGIVVVGPIPFAGDNTKTAKVDAFSTSRLPRPIVVVSPDRADDVFRHRFTVAHELGHLMLHGDASPGDLAQEREADRFAAEFLTPTDSITPELPARLNIPQLEQVARAWGVSIDSLIYRCHELGRISESAYRRAFQRLNQHRKLGLLPKEPIVGYPGEVPVMLSQAYDVAEQNGLTLAALAHELQLPLSRVRFLLGQPDSRPALTIV</sequence>
<gene>
    <name evidence="3" type="ORF">ABDK96_11580</name>
</gene>
<comment type="caution">
    <text evidence="3">The sequence shown here is derived from an EMBL/GenBank/DDBJ whole genome shotgun (WGS) entry which is preliminary data.</text>
</comment>
<dbReference type="Gene3D" id="1.10.260.40">
    <property type="entry name" value="lambda repressor-like DNA-binding domains"/>
    <property type="match status" value="1"/>
</dbReference>
<dbReference type="Proteomes" id="UP001484097">
    <property type="component" value="Unassembled WGS sequence"/>
</dbReference>
<dbReference type="CDD" id="cd00093">
    <property type="entry name" value="HTH_XRE"/>
    <property type="match status" value="1"/>
</dbReference>
<dbReference type="PROSITE" id="PS50943">
    <property type="entry name" value="HTH_CROC1"/>
    <property type="match status" value="1"/>
</dbReference>
<feature type="domain" description="HTH cro/C1-type" evidence="2">
    <location>
        <begin position="34"/>
        <end position="88"/>
    </location>
</feature>
<dbReference type="PANTHER" id="PTHR43236">
    <property type="entry name" value="ANTITOXIN HIGA1"/>
    <property type="match status" value="1"/>
</dbReference>
<protein>
    <submittedName>
        <fullName evidence="3">XRE family transcriptional regulator</fullName>
    </submittedName>
</protein>
<dbReference type="InterPro" id="IPR052345">
    <property type="entry name" value="Rad_response_metalloprotease"/>
</dbReference>
<comment type="similarity">
    <text evidence="1">Belongs to the short-chain fatty acyl-CoA assimilation regulator (ScfR) family.</text>
</comment>
<dbReference type="Pfam" id="PF06114">
    <property type="entry name" value="Peptidase_M78"/>
    <property type="match status" value="1"/>
</dbReference>
<evidence type="ECO:0000313" key="3">
    <source>
        <dbReference type="EMBL" id="MEO9248323.1"/>
    </source>
</evidence>
<evidence type="ECO:0000313" key="4">
    <source>
        <dbReference type="Proteomes" id="UP001484097"/>
    </source>
</evidence>
<keyword evidence="4" id="KW-1185">Reference proteome</keyword>
<dbReference type="PANTHER" id="PTHR43236:SF1">
    <property type="entry name" value="BLL7220 PROTEIN"/>
    <property type="match status" value="1"/>
</dbReference>
<evidence type="ECO:0000259" key="2">
    <source>
        <dbReference type="PROSITE" id="PS50943"/>
    </source>
</evidence>
<reference evidence="3 4" key="1">
    <citation type="submission" date="2024-05" db="EMBL/GenBank/DDBJ databases">
        <authorList>
            <person name="Yi C."/>
        </authorList>
    </citation>
    <scope>NUCLEOTIDE SEQUENCE [LARGE SCALE GENOMIC DNA]</scope>
    <source>
        <strain evidence="3 4">XS13</strain>
    </source>
</reference>
<name>A0ABV0IJJ2_9MICC</name>
<evidence type="ECO:0000256" key="1">
    <source>
        <dbReference type="ARBA" id="ARBA00007227"/>
    </source>
</evidence>
<dbReference type="InterPro" id="IPR010359">
    <property type="entry name" value="IrrE_HExxH"/>
</dbReference>
<dbReference type="InterPro" id="IPR001387">
    <property type="entry name" value="Cro/C1-type_HTH"/>
</dbReference>
<dbReference type="EMBL" id="JBDXMX010000004">
    <property type="protein sequence ID" value="MEO9248323.1"/>
    <property type="molecule type" value="Genomic_DNA"/>
</dbReference>
<dbReference type="Gene3D" id="1.10.10.2910">
    <property type="match status" value="1"/>
</dbReference>
<dbReference type="Pfam" id="PF01381">
    <property type="entry name" value="HTH_3"/>
    <property type="match status" value="1"/>
</dbReference>
<dbReference type="SUPFAM" id="SSF47413">
    <property type="entry name" value="lambda repressor-like DNA-binding domains"/>
    <property type="match status" value="1"/>
</dbReference>
<dbReference type="InterPro" id="IPR010982">
    <property type="entry name" value="Lambda_DNA-bd_dom_sf"/>
</dbReference>
<accession>A0ABV0IJJ2</accession>
<organism evidence="3 4">
    <name type="scientific">Citricoccus nitrophenolicus</name>
    <dbReference type="NCBI Taxonomy" id="863575"/>
    <lineage>
        <taxon>Bacteria</taxon>
        <taxon>Bacillati</taxon>
        <taxon>Actinomycetota</taxon>
        <taxon>Actinomycetes</taxon>
        <taxon>Micrococcales</taxon>
        <taxon>Micrococcaceae</taxon>
        <taxon>Citricoccus</taxon>
    </lineage>
</organism>
<dbReference type="SMART" id="SM00530">
    <property type="entry name" value="HTH_XRE"/>
    <property type="match status" value="1"/>
</dbReference>